<evidence type="ECO:0008006" key="3">
    <source>
        <dbReference type="Google" id="ProtNLM"/>
    </source>
</evidence>
<name>A0A2G2YLP9_CAPAN</name>
<reference evidence="1 2" key="2">
    <citation type="journal article" date="2017" name="Genome Biol.">
        <title>New reference genome sequences of hot pepper reveal the massive evolution of plant disease-resistance genes by retroduplication.</title>
        <authorList>
            <person name="Kim S."/>
            <person name="Park J."/>
            <person name="Yeom S.I."/>
            <person name="Kim Y.M."/>
            <person name="Seo E."/>
            <person name="Kim K.T."/>
            <person name="Kim M.S."/>
            <person name="Lee J.M."/>
            <person name="Cheong K."/>
            <person name="Shin H.S."/>
            <person name="Kim S.B."/>
            <person name="Han K."/>
            <person name="Lee J."/>
            <person name="Park M."/>
            <person name="Lee H.A."/>
            <person name="Lee H.Y."/>
            <person name="Lee Y."/>
            <person name="Oh S."/>
            <person name="Lee J.H."/>
            <person name="Choi E."/>
            <person name="Choi E."/>
            <person name="Lee S.E."/>
            <person name="Jeon J."/>
            <person name="Kim H."/>
            <person name="Choi G."/>
            <person name="Song H."/>
            <person name="Lee J."/>
            <person name="Lee S.C."/>
            <person name="Kwon J.K."/>
            <person name="Lee H.Y."/>
            <person name="Koo N."/>
            <person name="Hong Y."/>
            <person name="Kim R.W."/>
            <person name="Kang W.H."/>
            <person name="Huh J.H."/>
            <person name="Kang B.C."/>
            <person name="Yang T.J."/>
            <person name="Lee Y.H."/>
            <person name="Bennetzen J.L."/>
            <person name="Choi D."/>
        </authorList>
    </citation>
    <scope>NUCLEOTIDE SEQUENCE [LARGE SCALE GENOMIC DNA]</scope>
    <source>
        <strain evidence="2">cv. CM334</strain>
    </source>
</reference>
<organism evidence="1 2">
    <name type="scientific">Capsicum annuum</name>
    <name type="common">Capsicum pepper</name>
    <dbReference type="NCBI Taxonomy" id="4072"/>
    <lineage>
        <taxon>Eukaryota</taxon>
        <taxon>Viridiplantae</taxon>
        <taxon>Streptophyta</taxon>
        <taxon>Embryophyta</taxon>
        <taxon>Tracheophyta</taxon>
        <taxon>Spermatophyta</taxon>
        <taxon>Magnoliopsida</taxon>
        <taxon>eudicotyledons</taxon>
        <taxon>Gunneridae</taxon>
        <taxon>Pentapetalae</taxon>
        <taxon>asterids</taxon>
        <taxon>lamiids</taxon>
        <taxon>Solanales</taxon>
        <taxon>Solanaceae</taxon>
        <taxon>Solanoideae</taxon>
        <taxon>Capsiceae</taxon>
        <taxon>Capsicum</taxon>
    </lineage>
</organism>
<dbReference type="AlphaFoldDB" id="A0A2G2YLP9"/>
<dbReference type="Gene3D" id="3.40.395.10">
    <property type="entry name" value="Adenoviral Proteinase, Chain A"/>
    <property type="match status" value="1"/>
</dbReference>
<dbReference type="PANTHER" id="PTHR33022">
    <property type="entry name" value="DUF1985 DOMAIN-CONTAINING PROTEIN"/>
    <property type="match status" value="1"/>
</dbReference>
<accession>A0A2G2YLP9</accession>
<evidence type="ECO:0000313" key="2">
    <source>
        <dbReference type="Proteomes" id="UP000222542"/>
    </source>
</evidence>
<dbReference type="PANTHER" id="PTHR33022:SF13">
    <property type="entry name" value="UBIQUITIN-LIKE PROTEASE FAMILY PROFILE DOMAIN-CONTAINING PROTEIN"/>
    <property type="match status" value="1"/>
</dbReference>
<dbReference type="EMBL" id="AYRZ02000010">
    <property type="protein sequence ID" value="PHT70666.1"/>
    <property type="molecule type" value="Genomic_DNA"/>
</dbReference>
<dbReference type="SUPFAM" id="SSF54001">
    <property type="entry name" value="Cysteine proteinases"/>
    <property type="match status" value="1"/>
</dbReference>
<sequence length="168" mass="18973">MVLKLVKRAGMENLGIRHSMVTLWGDRFVGVGWQEVIVKVSDVGGSEEGLKMIKDMVIDVLILSDGISKNVKELDDFIYPSPIHSGRIKEGGDCGVFVIGYAEYLREGIVVPLVDFEAEYHRMRYMSLLRNYGLQKVKKCHVSDNDDPPRSRTKFVPITDETKIVSIE</sequence>
<reference evidence="1 2" key="1">
    <citation type="journal article" date="2014" name="Nat. Genet.">
        <title>Genome sequence of the hot pepper provides insights into the evolution of pungency in Capsicum species.</title>
        <authorList>
            <person name="Kim S."/>
            <person name="Park M."/>
            <person name="Yeom S.I."/>
            <person name="Kim Y.M."/>
            <person name="Lee J.M."/>
            <person name="Lee H.A."/>
            <person name="Seo E."/>
            <person name="Choi J."/>
            <person name="Cheong K."/>
            <person name="Kim K.T."/>
            <person name="Jung K."/>
            <person name="Lee G.W."/>
            <person name="Oh S.K."/>
            <person name="Bae C."/>
            <person name="Kim S.B."/>
            <person name="Lee H.Y."/>
            <person name="Kim S.Y."/>
            <person name="Kim M.S."/>
            <person name="Kang B.C."/>
            <person name="Jo Y.D."/>
            <person name="Yang H.B."/>
            <person name="Jeong H.J."/>
            <person name="Kang W.H."/>
            <person name="Kwon J.K."/>
            <person name="Shin C."/>
            <person name="Lim J.Y."/>
            <person name="Park J.H."/>
            <person name="Huh J.H."/>
            <person name="Kim J.S."/>
            <person name="Kim B.D."/>
            <person name="Cohen O."/>
            <person name="Paran I."/>
            <person name="Suh M.C."/>
            <person name="Lee S.B."/>
            <person name="Kim Y.K."/>
            <person name="Shin Y."/>
            <person name="Noh S.J."/>
            <person name="Park J."/>
            <person name="Seo Y.S."/>
            <person name="Kwon S.Y."/>
            <person name="Kim H.A."/>
            <person name="Park J.M."/>
            <person name="Kim H.J."/>
            <person name="Choi S.B."/>
            <person name="Bosland P.W."/>
            <person name="Reeves G."/>
            <person name="Jo S.H."/>
            <person name="Lee B.W."/>
            <person name="Cho H.T."/>
            <person name="Choi H.S."/>
            <person name="Lee M.S."/>
            <person name="Yu Y."/>
            <person name="Do Choi Y."/>
            <person name="Park B.S."/>
            <person name="van Deynze A."/>
            <person name="Ashrafi H."/>
            <person name="Hill T."/>
            <person name="Kim W.T."/>
            <person name="Pai H.S."/>
            <person name="Ahn H.K."/>
            <person name="Yeam I."/>
            <person name="Giovannoni J.J."/>
            <person name="Rose J.K."/>
            <person name="Sorensen I."/>
            <person name="Lee S.J."/>
            <person name="Kim R.W."/>
            <person name="Choi I.Y."/>
            <person name="Choi B.S."/>
            <person name="Lim J.S."/>
            <person name="Lee Y.H."/>
            <person name="Choi D."/>
        </authorList>
    </citation>
    <scope>NUCLEOTIDE SEQUENCE [LARGE SCALE GENOMIC DNA]</scope>
    <source>
        <strain evidence="2">cv. CM334</strain>
    </source>
</reference>
<comment type="caution">
    <text evidence="1">The sequence shown here is derived from an EMBL/GenBank/DDBJ whole genome shotgun (WGS) entry which is preliminary data.</text>
</comment>
<evidence type="ECO:0000313" key="1">
    <source>
        <dbReference type="EMBL" id="PHT70666.1"/>
    </source>
</evidence>
<gene>
    <name evidence="1" type="ORF">T459_25770</name>
</gene>
<proteinExistence type="predicted"/>
<dbReference type="Proteomes" id="UP000222542">
    <property type="component" value="Unassembled WGS sequence"/>
</dbReference>
<protein>
    <recommendedName>
        <fullName evidence="3">Ubiquitin-like protease family profile domain-containing protein</fullName>
    </recommendedName>
</protein>
<dbReference type="Gramene" id="PHT70666">
    <property type="protein sequence ID" value="PHT70666"/>
    <property type="gene ID" value="T459_25770"/>
</dbReference>
<keyword evidence="2" id="KW-1185">Reference proteome</keyword>
<dbReference type="InterPro" id="IPR038765">
    <property type="entry name" value="Papain-like_cys_pep_sf"/>
</dbReference>